<dbReference type="GO" id="GO:0019534">
    <property type="term" value="F:toxin transmembrane transporter activity"/>
    <property type="evidence" value="ECO:0007669"/>
    <property type="project" value="InterPro"/>
</dbReference>
<name>A0A5P9JSU0_9HYPH</name>
<evidence type="ECO:0000313" key="2">
    <source>
        <dbReference type="EMBL" id="QFU15473.1"/>
    </source>
</evidence>
<dbReference type="SUPFAM" id="SSF74653">
    <property type="entry name" value="TolA/TonB C-terminal domain"/>
    <property type="match status" value="1"/>
</dbReference>
<accession>A0A5P9JSU0</accession>
<dbReference type="Gene3D" id="3.30.1150.10">
    <property type="match status" value="1"/>
</dbReference>
<protein>
    <submittedName>
        <fullName evidence="2">Cell envelope integrity protein TolA</fullName>
    </submittedName>
</protein>
<feature type="compositionally biased region" description="Basic and acidic residues" evidence="1">
    <location>
        <begin position="74"/>
        <end position="113"/>
    </location>
</feature>
<dbReference type="GO" id="GO:0043213">
    <property type="term" value="P:bacteriocin transport"/>
    <property type="evidence" value="ECO:0007669"/>
    <property type="project" value="InterPro"/>
</dbReference>
<evidence type="ECO:0000313" key="3">
    <source>
        <dbReference type="Proteomes" id="UP000325614"/>
    </source>
</evidence>
<feature type="compositionally biased region" description="Basic and acidic residues" evidence="1">
    <location>
        <begin position="132"/>
        <end position="150"/>
    </location>
</feature>
<evidence type="ECO:0000256" key="1">
    <source>
        <dbReference type="SAM" id="MobiDB-lite"/>
    </source>
</evidence>
<dbReference type="EMBL" id="CP045423">
    <property type="protein sequence ID" value="QFU15473.1"/>
    <property type="molecule type" value="Genomic_DNA"/>
</dbReference>
<feature type="region of interest" description="Disordered" evidence="1">
    <location>
        <begin position="61"/>
        <end position="150"/>
    </location>
</feature>
<proteinExistence type="predicted"/>
<dbReference type="GO" id="GO:0016020">
    <property type="term" value="C:membrane"/>
    <property type="evidence" value="ECO:0007669"/>
    <property type="project" value="InterPro"/>
</dbReference>
<keyword evidence="3" id="KW-1185">Reference proteome</keyword>
<feature type="compositionally biased region" description="Pro residues" evidence="1">
    <location>
        <begin position="116"/>
        <end position="127"/>
    </location>
</feature>
<dbReference type="Proteomes" id="UP000325614">
    <property type="component" value="Chromosome"/>
</dbReference>
<dbReference type="AlphaFoldDB" id="A0A5P9JSU0"/>
<sequence>MALKLKFNSSEPGLWVSGATHAALLAAALFGISIARELPEAQEGIPVEVITDNQFSQVTKGEKTAKTVLPQPKPRAERVAEKTELRDPGEDKRDAPAPPKRPEEMKVADKEEPVTAQPPPPPPPPKPAQAQAEEKAKALEEEKKLAEAKAEAEAIERARAAEKAKAEAEAKAKAEAEAKAQAEARKLAEAKAKAEAEARAKAEAEAKKLAEAKAKAEAEAKARKEAQLAKKLDMGDIRQFLENKERHQSTGATGQEVQKTASLGTATGSAAKLSPSMRDSLMGLLREQIERCYNAPISATGGDVTPPVLDIRLNQDGSLARDPTVLRSGGASTDRAVADAALRAVRRCAPYRVPAQYAPYYSDWKILNVEFTPT</sequence>
<reference evidence="2 3" key="1">
    <citation type="submission" date="2019-10" db="EMBL/GenBank/DDBJ databases">
        <title>Isolation, Identification of Microvirga thermotolerans HR1, a novel thermophilic bacterium and Comparative Genomics of the genus Microvirga.</title>
        <authorList>
            <person name="Li J."/>
            <person name="Zhang W."/>
            <person name="Lin M."/>
            <person name="Wang J."/>
        </authorList>
    </citation>
    <scope>NUCLEOTIDE SEQUENCE [LARGE SCALE GENOMIC DNA]</scope>
    <source>
        <strain evidence="2 3">HR1</strain>
    </source>
</reference>
<gene>
    <name evidence="2" type="primary">tolA</name>
    <name evidence="2" type="ORF">GDR74_04145</name>
</gene>
<dbReference type="InterPro" id="IPR014161">
    <property type="entry name" value="Tol-Pal_TolA"/>
</dbReference>
<dbReference type="NCBIfam" id="TIGR02794">
    <property type="entry name" value="tolA_full"/>
    <property type="match status" value="1"/>
</dbReference>
<dbReference type="KEGG" id="mico:GDR74_04145"/>
<organism evidence="2 3">
    <name type="scientific">Microvirga thermotolerans</name>
    <dbReference type="NCBI Taxonomy" id="2651334"/>
    <lineage>
        <taxon>Bacteria</taxon>
        <taxon>Pseudomonadati</taxon>
        <taxon>Pseudomonadota</taxon>
        <taxon>Alphaproteobacteria</taxon>
        <taxon>Hyphomicrobiales</taxon>
        <taxon>Methylobacteriaceae</taxon>
        <taxon>Microvirga</taxon>
    </lineage>
</organism>